<dbReference type="AlphaFoldDB" id="A0A8J2JLY8"/>
<feature type="region of interest" description="Disordered" evidence="1">
    <location>
        <begin position="121"/>
        <end position="144"/>
    </location>
</feature>
<evidence type="ECO:0000256" key="1">
    <source>
        <dbReference type="SAM" id="MobiDB-lite"/>
    </source>
</evidence>
<dbReference type="Pfam" id="PF21789">
    <property type="entry name" value="TNP-like_RNaseH_C"/>
    <property type="match status" value="1"/>
</dbReference>
<dbReference type="EMBL" id="CAJVCH010090634">
    <property type="protein sequence ID" value="CAG7722591.1"/>
    <property type="molecule type" value="Genomic_DNA"/>
</dbReference>
<dbReference type="InterPro" id="IPR048367">
    <property type="entry name" value="TNP-like_RNaseH_C"/>
</dbReference>
<feature type="domain" description="Transposable element P transposase-like RNase H C-terminal" evidence="2">
    <location>
        <begin position="51"/>
        <end position="80"/>
    </location>
</feature>
<gene>
    <name evidence="3" type="ORF">AFUS01_LOCUS11720</name>
</gene>
<organism evidence="3 4">
    <name type="scientific">Allacma fusca</name>
    <dbReference type="NCBI Taxonomy" id="39272"/>
    <lineage>
        <taxon>Eukaryota</taxon>
        <taxon>Metazoa</taxon>
        <taxon>Ecdysozoa</taxon>
        <taxon>Arthropoda</taxon>
        <taxon>Hexapoda</taxon>
        <taxon>Collembola</taxon>
        <taxon>Symphypleona</taxon>
        <taxon>Sminthuridae</taxon>
        <taxon>Allacma</taxon>
    </lineage>
</organism>
<proteinExistence type="predicted"/>
<dbReference type="Proteomes" id="UP000708208">
    <property type="component" value="Unassembled WGS sequence"/>
</dbReference>
<dbReference type="OrthoDB" id="6627680at2759"/>
<evidence type="ECO:0000313" key="4">
    <source>
        <dbReference type="Proteomes" id="UP000708208"/>
    </source>
</evidence>
<evidence type="ECO:0000313" key="3">
    <source>
        <dbReference type="EMBL" id="CAG7722591.1"/>
    </source>
</evidence>
<comment type="caution">
    <text evidence="3">The sequence shown here is derived from an EMBL/GenBank/DDBJ whole genome shotgun (WGS) entry which is preliminary data.</text>
</comment>
<accession>A0A8J2JLY8</accession>
<name>A0A8J2JLY8_9HEXA</name>
<keyword evidence="4" id="KW-1185">Reference proteome</keyword>
<evidence type="ECO:0000259" key="2">
    <source>
        <dbReference type="Pfam" id="PF21789"/>
    </source>
</evidence>
<protein>
    <recommendedName>
        <fullName evidence="2">Transposable element P transposase-like RNase H C-terminal domain-containing protein</fullName>
    </recommendedName>
</protein>
<reference evidence="3" key="1">
    <citation type="submission" date="2021-06" db="EMBL/GenBank/DDBJ databases">
        <authorList>
            <person name="Hodson N. C."/>
            <person name="Mongue J. A."/>
            <person name="Jaron S. K."/>
        </authorList>
    </citation>
    <scope>NUCLEOTIDE SEQUENCE</scope>
</reference>
<sequence length="144" mass="16568">MSEIRFLTPKGNKKKALLPCQEGFLMSINALRGLKIFLLEKYDVKYILSSRLNQDCLENLFSRIRSAGGSNPHPTPPEFRFRLRLLILGSKTRAPKNANTEEDQDDINYISADLLRNNPFPKPLSELQINDENLEETQKVSQEY</sequence>